<dbReference type="RefSeq" id="WP_123103295.1">
    <property type="nucleotide sequence ID" value="NZ_CP127527.1"/>
</dbReference>
<accession>A0A3M8R5A0</accession>
<dbReference type="EMBL" id="RIZI01000155">
    <property type="protein sequence ID" value="RNF63746.1"/>
    <property type="molecule type" value="Genomic_DNA"/>
</dbReference>
<dbReference type="InterPro" id="IPR003825">
    <property type="entry name" value="Colicin-V_CvpA"/>
</dbReference>
<keyword evidence="2 5" id="KW-0812">Transmembrane</keyword>
<keyword evidence="3 5" id="KW-1133">Transmembrane helix</keyword>
<dbReference type="PANTHER" id="PTHR36926:SF1">
    <property type="entry name" value="COLICIN V PRODUCTION PROTEIN"/>
    <property type="match status" value="1"/>
</dbReference>
<evidence type="ECO:0000256" key="2">
    <source>
        <dbReference type="ARBA" id="ARBA00022692"/>
    </source>
</evidence>
<dbReference type="OrthoDB" id="9810601at2"/>
<protein>
    <submittedName>
        <fullName evidence="6">CvpA family protein</fullName>
    </submittedName>
</protein>
<evidence type="ECO:0000256" key="4">
    <source>
        <dbReference type="ARBA" id="ARBA00023136"/>
    </source>
</evidence>
<sequence length="164" mass="17343">MLWVDGMALGVVAVSALFGLLRGMIREVLSLLAWVLGLYAAWRFGPHGLAPDLPPAVPQWLRIPLADLLIFLGFVIAGTLLALLVRKIFHGMGLGGPDRLLGAFFGVLRGVLLIAVLAFGVQSSALAQASWWRQSWLAQAGVVLVSHAVTGPAVALLESSSLAK</sequence>
<comment type="subcellular location">
    <subcellularLocation>
        <location evidence="1">Membrane</location>
        <topology evidence="1">Multi-pass membrane protein</topology>
    </subcellularLocation>
</comment>
<proteinExistence type="predicted"/>
<name>A0A3M8R5A0_9PROT</name>
<feature type="transmembrane region" description="Helical" evidence="5">
    <location>
        <begin position="136"/>
        <end position="157"/>
    </location>
</feature>
<feature type="transmembrane region" description="Helical" evidence="5">
    <location>
        <begin position="65"/>
        <end position="89"/>
    </location>
</feature>
<dbReference type="AlphaFoldDB" id="A0A3M8R5A0"/>
<comment type="caution">
    <text evidence="6">The sequence shown here is derived from an EMBL/GenBank/DDBJ whole genome shotgun (WGS) entry which is preliminary data.</text>
</comment>
<feature type="transmembrane region" description="Helical" evidence="5">
    <location>
        <begin position="6"/>
        <end position="21"/>
    </location>
</feature>
<feature type="transmembrane region" description="Helical" evidence="5">
    <location>
        <begin position="28"/>
        <end position="45"/>
    </location>
</feature>
<reference evidence="6" key="1">
    <citation type="submission" date="2018-10" db="EMBL/GenBank/DDBJ databases">
        <title>Acidithiobacillus sulfuriphilus sp. nov.: an extremely acidophilic sulfur-oxidizing chemolithotroph isolated from a neutral pH environment.</title>
        <authorList>
            <person name="Falagan C."/>
            <person name="Moya-Beltran A."/>
            <person name="Quatrini R."/>
            <person name="Johnson D.B."/>
        </authorList>
    </citation>
    <scope>NUCLEOTIDE SEQUENCE [LARGE SCALE GENOMIC DNA]</scope>
    <source>
        <strain evidence="6">CJ-2</strain>
    </source>
</reference>
<dbReference type="GO" id="GO:0016020">
    <property type="term" value="C:membrane"/>
    <property type="evidence" value="ECO:0007669"/>
    <property type="project" value="UniProtKB-SubCell"/>
</dbReference>
<dbReference type="Pfam" id="PF02674">
    <property type="entry name" value="Colicin_V"/>
    <property type="match status" value="1"/>
</dbReference>
<keyword evidence="4 5" id="KW-0472">Membrane</keyword>
<dbReference type="GO" id="GO:0009403">
    <property type="term" value="P:toxin biosynthetic process"/>
    <property type="evidence" value="ECO:0007669"/>
    <property type="project" value="InterPro"/>
</dbReference>
<dbReference type="InterPro" id="IPR052719">
    <property type="entry name" value="CvpA-like"/>
</dbReference>
<evidence type="ECO:0000256" key="1">
    <source>
        <dbReference type="ARBA" id="ARBA00004141"/>
    </source>
</evidence>
<organism evidence="6">
    <name type="scientific">Acidithiobacillus sulfuriphilus</name>
    <dbReference type="NCBI Taxonomy" id="1867749"/>
    <lineage>
        <taxon>Bacteria</taxon>
        <taxon>Pseudomonadati</taxon>
        <taxon>Pseudomonadota</taxon>
        <taxon>Acidithiobacillia</taxon>
        <taxon>Acidithiobacillales</taxon>
        <taxon>Acidithiobacillaceae</taxon>
        <taxon>Acidithiobacillus</taxon>
    </lineage>
</organism>
<evidence type="ECO:0000313" key="6">
    <source>
        <dbReference type="EMBL" id="RNF63746.1"/>
    </source>
</evidence>
<evidence type="ECO:0000256" key="5">
    <source>
        <dbReference type="SAM" id="Phobius"/>
    </source>
</evidence>
<evidence type="ECO:0000256" key="3">
    <source>
        <dbReference type="ARBA" id="ARBA00022989"/>
    </source>
</evidence>
<dbReference type="PANTHER" id="PTHR36926">
    <property type="entry name" value="COLICIN V PRODUCTION PROTEIN"/>
    <property type="match status" value="1"/>
</dbReference>
<gene>
    <name evidence="6" type="ORF">EC580_06350</name>
</gene>
<feature type="transmembrane region" description="Helical" evidence="5">
    <location>
        <begin position="101"/>
        <end position="121"/>
    </location>
</feature>